<dbReference type="Pfam" id="PF13515">
    <property type="entry name" value="FUSC_2"/>
    <property type="match status" value="1"/>
</dbReference>
<feature type="transmembrane region" description="Helical" evidence="7">
    <location>
        <begin position="60"/>
        <end position="78"/>
    </location>
</feature>
<reference evidence="10" key="1">
    <citation type="submission" date="2023-01" db="EMBL/GenBank/DDBJ databases">
        <title>Whole genome sequence of Paucibacter sp. S2-9 isolated from pond sediment.</title>
        <authorList>
            <person name="Jung J.Y."/>
        </authorList>
    </citation>
    <scope>NUCLEOTIDE SEQUENCE</scope>
    <source>
        <strain evidence="10">S2-9</strain>
    </source>
</reference>
<dbReference type="KEGG" id="pais:PFX98_09225"/>
<comment type="similarity">
    <text evidence="6">Belongs to the YccS/YhfK family.</text>
</comment>
<dbReference type="GO" id="GO:0005886">
    <property type="term" value="C:plasma membrane"/>
    <property type="evidence" value="ECO:0007669"/>
    <property type="project" value="UniProtKB-SubCell"/>
</dbReference>
<feature type="domain" description="Integral membrane protein YccS N-terminal" evidence="8">
    <location>
        <begin position="67"/>
        <end position="286"/>
    </location>
</feature>
<dbReference type="InterPro" id="IPR032692">
    <property type="entry name" value="YccS_N"/>
</dbReference>
<keyword evidence="2" id="KW-1003">Cell membrane</keyword>
<dbReference type="PANTHER" id="PTHR30509">
    <property type="entry name" value="P-HYDROXYBENZOIC ACID EFFLUX PUMP SUBUNIT-RELATED"/>
    <property type="match status" value="1"/>
</dbReference>
<evidence type="ECO:0000256" key="2">
    <source>
        <dbReference type="ARBA" id="ARBA00022475"/>
    </source>
</evidence>
<evidence type="ECO:0000256" key="3">
    <source>
        <dbReference type="ARBA" id="ARBA00022692"/>
    </source>
</evidence>
<evidence type="ECO:0000259" key="9">
    <source>
        <dbReference type="Pfam" id="PF13515"/>
    </source>
</evidence>
<evidence type="ECO:0000256" key="6">
    <source>
        <dbReference type="ARBA" id="ARBA00043993"/>
    </source>
</evidence>
<feature type="transmembrane region" description="Helical" evidence="7">
    <location>
        <begin position="136"/>
        <end position="157"/>
    </location>
</feature>
<feature type="transmembrane region" description="Helical" evidence="7">
    <location>
        <begin position="474"/>
        <end position="492"/>
    </location>
</feature>
<accession>A0AA95NEH6</accession>
<evidence type="ECO:0000256" key="4">
    <source>
        <dbReference type="ARBA" id="ARBA00022989"/>
    </source>
</evidence>
<evidence type="ECO:0000313" key="11">
    <source>
        <dbReference type="Proteomes" id="UP001177769"/>
    </source>
</evidence>
<comment type="subcellular location">
    <subcellularLocation>
        <location evidence="1">Cell membrane</location>
        <topology evidence="1">Multi-pass membrane protein</topology>
    </subcellularLocation>
</comment>
<dbReference type="Pfam" id="PF12805">
    <property type="entry name" value="FUSC-like"/>
    <property type="match status" value="1"/>
</dbReference>
<keyword evidence="3 7" id="KW-0812">Transmembrane</keyword>
<dbReference type="EMBL" id="CP116346">
    <property type="protein sequence ID" value="WIT13785.1"/>
    <property type="molecule type" value="Genomic_DNA"/>
</dbReference>
<evidence type="ECO:0000256" key="1">
    <source>
        <dbReference type="ARBA" id="ARBA00004651"/>
    </source>
</evidence>
<keyword evidence="11" id="KW-1185">Reference proteome</keyword>
<dbReference type="RefSeq" id="WP_285234905.1">
    <property type="nucleotide sequence ID" value="NZ_CP116346.1"/>
</dbReference>
<name>A0AA95NEH6_9BURK</name>
<feature type="transmembrane region" description="Helical" evidence="7">
    <location>
        <begin position="85"/>
        <end position="103"/>
    </location>
</feature>
<organism evidence="10 11">
    <name type="scientific">Paucibacter sediminis</name>
    <dbReference type="NCBI Taxonomy" id="3019553"/>
    <lineage>
        <taxon>Bacteria</taxon>
        <taxon>Pseudomonadati</taxon>
        <taxon>Pseudomonadota</taxon>
        <taxon>Betaproteobacteria</taxon>
        <taxon>Burkholderiales</taxon>
        <taxon>Sphaerotilaceae</taxon>
        <taxon>Roseateles</taxon>
    </lineage>
</organism>
<evidence type="ECO:0000256" key="5">
    <source>
        <dbReference type="ARBA" id="ARBA00023136"/>
    </source>
</evidence>
<evidence type="ECO:0000259" key="8">
    <source>
        <dbReference type="Pfam" id="PF12805"/>
    </source>
</evidence>
<proteinExistence type="inferred from homology"/>
<feature type="transmembrane region" description="Helical" evidence="7">
    <location>
        <begin position="433"/>
        <end position="462"/>
    </location>
</feature>
<feature type="transmembrane region" description="Helical" evidence="7">
    <location>
        <begin position="504"/>
        <end position="524"/>
    </location>
</feature>
<dbReference type="PANTHER" id="PTHR30509:SF9">
    <property type="entry name" value="MULTIDRUG RESISTANCE PROTEIN MDTO"/>
    <property type="match status" value="1"/>
</dbReference>
<keyword evidence="5 7" id="KW-0472">Membrane</keyword>
<evidence type="ECO:0000256" key="7">
    <source>
        <dbReference type="SAM" id="Phobius"/>
    </source>
</evidence>
<dbReference type="AlphaFoldDB" id="A0AA95NEH6"/>
<protein>
    <submittedName>
        <fullName evidence="10">FUSC family membrane protein</fullName>
    </submittedName>
</protein>
<feature type="domain" description="Integral membrane bound transporter" evidence="9">
    <location>
        <begin position="394"/>
        <end position="516"/>
    </location>
</feature>
<dbReference type="InterPro" id="IPR049453">
    <property type="entry name" value="Memb_transporter_dom"/>
</dbReference>
<dbReference type="Proteomes" id="UP001177769">
    <property type="component" value="Chromosome"/>
</dbReference>
<sequence length="714" mass="76435">MISRLTAAQLNGLTVALGVALVQALLSAVFGADVGLAAAGGAVCASLTDVPNPPQRVLRRLVPAALLGALVTLAVGLLRESPPLMTALIALTAFVTLMTMAWGPRAGPLSFSGVLALVFAMAWEDPLTRLEALQHAGWVLLGASLYALWARSTAWLLRRRYRDLAIAEAMRACARRLHSRAARIAGEALAEGPSMRASIRDDVALADALQAARDQVFAARPSVQSRRQVDLVLGLIELRDLLLASRLDIPLLGEDAAGLAWRAALAITLRQLADALDGMAAAVGRTGAACPAISAQGWRDELAGRLAAVPAAADDARHHLLAALQSRLGHMLDDVAQMAERLAGPDRAATLTPAQLQQFVSPEGWPLAALKTHWTLQSGVLRHALRGTLALSCAYALGLVLPWAAHPHWLVLSVAVVLRGNLEQTLARRNERIIGTVIGCLLVLALAQVHSHALLALAFIAAVGTAHAYVNVRYRVAATAATLMALLQPLLLAPGSSPAVGERLADTVLGALLAWAFCFVLPAWERRTLGRLALQLCGALARHAANVLRWAPGVHQQQVQQQLAQRLSRQQAYAALAALAAAGQRTRVEPEHVRVPDAHVEALLTHGYRLMALLGAVQTLLNRRAERLDEVEASRALQQTLQACVGTLRLEALAGQDPTPPKLETTEDDWPEHRADVSLTPWLLRRLRLCEREAHWLASAVRQLRADLNADPRA</sequence>
<evidence type="ECO:0000313" key="10">
    <source>
        <dbReference type="EMBL" id="WIT13785.1"/>
    </source>
</evidence>
<gene>
    <name evidence="10" type="ORF">PFX98_09225</name>
</gene>
<keyword evidence="4 7" id="KW-1133">Transmembrane helix</keyword>